<dbReference type="EMBL" id="CP060790">
    <property type="protein sequence ID" value="QNP59658.1"/>
    <property type="molecule type" value="Genomic_DNA"/>
</dbReference>
<dbReference type="InterPro" id="IPR026442">
    <property type="entry name" value="IPTL_CTERM"/>
</dbReference>
<dbReference type="PANTHER" id="PTHR37494">
    <property type="entry name" value="HEMAGGLUTININ"/>
    <property type="match status" value="1"/>
</dbReference>
<dbReference type="SUPFAM" id="SSF49313">
    <property type="entry name" value="Cadherin-like"/>
    <property type="match status" value="3"/>
</dbReference>
<dbReference type="GO" id="GO:0005509">
    <property type="term" value="F:calcium ion binding"/>
    <property type="evidence" value="ECO:0007669"/>
    <property type="project" value="InterPro"/>
</dbReference>
<dbReference type="Pfam" id="PF05345">
    <property type="entry name" value="He_PIG"/>
    <property type="match status" value="3"/>
</dbReference>
<name>A0A7H0HGJ2_9BURK</name>
<dbReference type="NCBIfam" id="TIGR04174">
    <property type="entry name" value="IPTL_CTERM"/>
    <property type="match status" value="1"/>
</dbReference>
<dbReference type="AlphaFoldDB" id="A0A7H0HGJ2"/>
<dbReference type="Pfam" id="PF18203">
    <property type="entry name" value="IPTL-CTERM"/>
    <property type="match status" value="1"/>
</dbReference>
<evidence type="ECO:0000313" key="2">
    <source>
        <dbReference type="EMBL" id="QNP59658.1"/>
    </source>
</evidence>
<accession>A0A7H0HGJ2</accession>
<dbReference type="InterPro" id="IPR015919">
    <property type="entry name" value="Cadherin-like_sf"/>
</dbReference>
<organism evidence="2 3">
    <name type="scientific">Paenacidovorax monticola</name>
    <dbReference type="NCBI Taxonomy" id="1926868"/>
    <lineage>
        <taxon>Bacteria</taxon>
        <taxon>Pseudomonadati</taxon>
        <taxon>Pseudomonadota</taxon>
        <taxon>Betaproteobacteria</taxon>
        <taxon>Burkholderiales</taxon>
        <taxon>Comamonadaceae</taxon>
        <taxon>Paenacidovorax</taxon>
    </lineage>
</organism>
<dbReference type="PANTHER" id="PTHR37494:SF1">
    <property type="entry name" value="STAPHYLOCOCCUS AUREUS SURFACE PROTEIN A"/>
    <property type="match status" value="1"/>
</dbReference>
<proteinExistence type="predicted"/>
<evidence type="ECO:0000259" key="1">
    <source>
        <dbReference type="Pfam" id="PF18203"/>
    </source>
</evidence>
<protein>
    <submittedName>
        <fullName evidence="2">IPTL-CTERM sorting domain-containing protein</fullName>
    </submittedName>
</protein>
<dbReference type="NCBIfam" id="NF041766">
    <property type="entry name" value="choice_anch_U"/>
    <property type="match status" value="1"/>
</dbReference>
<dbReference type="RefSeq" id="WP_187736641.1">
    <property type="nucleotide sequence ID" value="NZ_CP060790.1"/>
</dbReference>
<keyword evidence="3" id="KW-1185">Reference proteome</keyword>
<gene>
    <name evidence="2" type="ORF">H9L24_01185</name>
</gene>
<dbReference type="KEGG" id="amon:H9L24_01185"/>
<reference evidence="2 3" key="1">
    <citation type="submission" date="2020-08" db="EMBL/GenBank/DDBJ databases">
        <title>Genome sequence of Acidovorax monticola KACC 19171T.</title>
        <authorList>
            <person name="Hyun D.-W."/>
            <person name="Bae J.-W."/>
        </authorList>
    </citation>
    <scope>NUCLEOTIDE SEQUENCE [LARGE SCALE GENOMIC DNA]</scope>
    <source>
        <strain evidence="2 3">KACC 19171</strain>
    </source>
</reference>
<dbReference type="GO" id="GO:0016020">
    <property type="term" value="C:membrane"/>
    <property type="evidence" value="ECO:0007669"/>
    <property type="project" value="InterPro"/>
</dbReference>
<dbReference type="Proteomes" id="UP000516057">
    <property type="component" value="Chromosome"/>
</dbReference>
<evidence type="ECO:0000313" key="3">
    <source>
        <dbReference type="Proteomes" id="UP000516057"/>
    </source>
</evidence>
<sequence>MSAPTISYSPAAPAGASFGVPYSHDLASAGGGTAPYAYALANGTLPGGLNLSPGGLITGTPTAAGTFQFEVRATDSSTGAGPFTATSAMLSLTVSPPAIGLSPASLPAASVGTGYSLALGATGGTAPYTFRLLSGGWPNGMTLSGSGVLSGSPTSAGAFTVTVQATDSRGFTGSRTYSLAANAPVLSILPATLPGGRQGVAYAQTVSASGGTPAYTFAISSGSLPPGLTLAADTGAISGTPTTGGSYSFTVSLTDSTTGSGAPFSVSRAFTVAIAEDRYTGPTSTGTGVATASFTGGGLGCTFTRRRFIGVHEAGTPPPSGYRFPQGMFDFTAQGCDVDSTLTVTLAFPSAIPPHAVLMKYSPTATPRWFPVSAQIQGNEITYAVRDGEAGDDDGAKDGRIVDPVALALPMAHATAIPTLSEWAMAGLSLWMMGLGADRMRRHARRS</sequence>
<dbReference type="InterPro" id="IPR053784">
    <property type="entry name" value="Choice_anch_U_dom"/>
</dbReference>
<dbReference type="InterPro" id="IPR013783">
    <property type="entry name" value="Ig-like_fold"/>
</dbReference>
<feature type="domain" description="IPTL-CTERM protein sorting" evidence="1">
    <location>
        <begin position="415"/>
        <end position="442"/>
    </location>
</feature>
<dbReference type="Gene3D" id="2.60.40.10">
    <property type="entry name" value="Immunoglobulins"/>
    <property type="match status" value="3"/>
</dbReference>